<accession>A0ABY7WHB6</accession>
<dbReference type="RefSeq" id="WP_274266666.1">
    <property type="nucleotide sequence ID" value="NZ_CP117880.1"/>
</dbReference>
<sequence length="148" mass="16892">MKTLTFDITIHAPVSKVYHTMLSRDTYRQWTAVFDPSSDYEGGWNKGEKIYFFGSSENGERSGMVAEIEENIPDSFVSIRHMGCFTAGQEITSGPEVAEWAGALENYFFTETDGNTQLRVELDSVEQYADHFNETWPRALQKLKELSE</sequence>
<proteinExistence type="inferred from homology"/>
<dbReference type="Gene3D" id="3.30.530.20">
    <property type="match status" value="1"/>
</dbReference>
<dbReference type="InterPro" id="IPR023393">
    <property type="entry name" value="START-like_dom_sf"/>
</dbReference>
<reference evidence="3 4" key="1">
    <citation type="submission" date="2023-02" db="EMBL/GenBank/DDBJ databases">
        <title>Genome sequence of Sphingobacterium sp. KACC 22765.</title>
        <authorList>
            <person name="Kim S."/>
            <person name="Heo J."/>
            <person name="Kwon S.-W."/>
        </authorList>
    </citation>
    <scope>NUCLEOTIDE SEQUENCE [LARGE SCALE GENOMIC DNA]</scope>
    <source>
        <strain evidence="3 4">KACC 22765</strain>
    </source>
</reference>
<dbReference type="CDD" id="cd07814">
    <property type="entry name" value="SRPBCC_CalC_Aha1-like"/>
    <property type="match status" value="1"/>
</dbReference>
<name>A0ABY7WHB6_9SPHI</name>
<dbReference type="SUPFAM" id="SSF55961">
    <property type="entry name" value="Bet v1-like"/>
    <property type="match status" value="1"/>
</dbReference>
<dbReference type="InterPro" id="IPR013538">
    <property type="entry name" value="ASHA1/2-like_C"/>
</dbReference>
<evidence type="ECO:0000313" key="4">
    <source>
        <dbReference type="Proteomes" id="UP001221558"/>
    </source>
</evidence>
<dbReference type="EMBL" id="CP117880">
    <property type="protein sequence ID" value="WDF67932.1"/>
    <property type="molecule type" value="Genomic_DNA"/>
</dbReference>
<gene>
    <name evidence="3" type="ORF">PQ465_16720</name>
</gene>
<organism evidence="3 4">
    <name type="scientific">Sphingobacterium oryzagri</name>
    <dbReference type="NCBI Taxonomy" id="3025669"/>
    <lineage>
        <taxon>Bacteria</taxon>
        <taxon>Pseudomonadati</taxon>
        <taxon>Bacteroidota</taxon>
        <taxon>Sphingobacteriia</taxon>
        <taxon>Sphingobacteriales</taxon>
        <taxon>Sphingobacteriaceae</taxon>
        <taxon>Sphingobacterium</taxon>
    </lineage>
</organism>
<evidence type="ECO:0000256" key="1">
    <source>
        <dbReference type="ARBA" id="ARBA00006817"/>
    </source>
</evidence>
<evidence type="ECO:0000313" key="3">
    <source>
        <dbReference type="EMBL" id="WDF67932.1"/>
    </source>
</evidence>
<feature type="domain" description="Activator of Hsp90 ATPase homologue 1/2-like C-terminal" evidence="2">
    <location>
        <begin position="12"/>
        <end position="147"/>
    </location>
</feature>
<dbReference type="Pfam" id="PF08327">
    <property type="entry name" value="AHSA1"/>
    <property type="match status" value="1"/>
</dbReference>
<keyword evidence="4" id="KW-1185">Reference proteome</keyword>
<protein>
    <submittedName>
        <fullName evidence="3">SRPBCC domain-containing protein</fullName>
    </submittedName>
</protein>
<comment type="similarity">
    <text evidence="1">Belongs to the AHA1 family.</text>
</comment>
<evidence type="ECO:0000259" key="2">
    <source>
        <dbReference type="Pfam" id="PF08327"/>
    </source>
</evidence>
<dbReference type="Proteomes" id="UP001221558">
    <property type="component" value="Chromosome"/>
</dbReference>